<reference evidence="1 2" key="1">
    <citation type="submission" date="2021-04" db="EMBL/GenBank/DDBJ databases">
        <authorList>
            <person name="Vanwijnsberghe S."/>
        </authorList>
    </citation>
    <scope>NUCLEOTIDE SEQUENCE [LARGE SCALE GENOMIC DNA]</scope>
    <source>
        <strain evidence="1 2">LMG 32171</strain>
    </source>
</reference>
<evidence type="ECO:0000313" key="2">
    <source>
        <dbReference type="Proteomes" id="UP000789752"/>
    </source>
</evidence>
<dbReference type="Proteomes" id="UP000789752">
    <property type="component" value="Unassembled WGS sequence"/>
</dbReference>
<dbReference type="RefSeq" id="WP_228977487.1">
    <property type="nucleotide sequence ID" value="NZ_CAJQYY010000009.1"/>
</dbReference>
<gene>
    <name evidence="1" type="ORF">R54767_01972</name>
</gene>
<name>A0ABM8U297_9BURK</name>
<organism evidence="1 2">
    <name type="scientific">Paraburkholderia gardini</name>
    <dbReference type="NCBI Taxonomy" id="2823469"/>
    <lineage>
        <taxon>Bacteria</taxon>
        <taxon>Pseudomonadati</taxon>
        <taxon>Pseudomonadota</taxon>
        <taxon>Betaproteobacteria</taxon>
        <taxon>Burkholderiales</taxon>
        <taxon>Burkholderiaceae</taxon>
        <taxon>Paraburkholderia</taxon>
    </lineage>
</organism>
<evidence type="ECO:0008006" key="3">
    <source>
        <dbReference type="Google" id="ProtNLM"/>
    </source>
</evidence>
<sequence>MTRMEIPQIIFDDWSRWNDRGRPSHEIDGVPSDFGCLGLYLLGTSDVDGYTGAGSAKHLHPGVLYIGMSTHVDRRLERYHSAVRAYRREQDDRTCQRLRFSAWRSEWSMYARPGIAKPVVEIAALKLYERALLYEFARKYGRLPPLNRE</sequence>
<dbReference type="EMBL" id="CAJQYY010000009">
    <property type="protein sequence ID" value="CAG4895598.1"/>
    <property type="molecule type" value="Genomic_DNA"/>
</dbReference>
<accession>A0ABM8U297</accession>
<keyword evidence="2" id="KW-1185">Reference proteome</keyword>
<protein>
    <recommendedName>
        <fullName evidence="3">GIY-YIG domain-containing protein</fullName>
    </recommendedName>
</protein>
<proteinExistence type="predicted"/>
<evidence type="ECO:0000313" key="1">
    <source>
        <dbReference type="EMBL" id="CAG4895598.1"/>
    </source>
</evidence>
<comment type="caution">
    <text evidence="1">The sequence shown here is derived from an EMBL/GenBank/DDBJ whole genome shotgun (WGS) entry which is preliminary data.</text>
</comment>